<dbReference type="AlphaFoldDB" id="A0A6V7HB38"/>
<organism evidence="1 2">
    <name type="scientific">Heterotrigona itama</name>
    <dbReference type="NCBI Taxonomy" id="395501"/>
    <lineage>
        <taxon>Eukaryota</taxon>
        <taxon>Metazoa</taxon>
        <taxon>Ecdysozoa</taxon>
        <taxon>Arthropoda</taxon>
        <taxon>Hexapoda</taxon>
        <taxon>Insecta</taxon>
        <taxon>Pterygota</taxon>
        <taxon>Neoptera</taxon>
        <taxon>Endopterygota</taxon>
        <taxon>Hymenoptera</taxon>
        <taxon>Apocrita</taxon>
        <taxon>Aculeata</taxon>
        <taxon>Apoidea</taxon>
        <taxon>Anthophila</taxon>
        <taxon>Apidae</taxon>
        <taxon>Heterotrigona</taxon>
    </lineage>
</organism>
<evidence type="ECO:0000313" key="1">
    <source>
        <dbReference type="EMBL" id="CAD1477556.1"/>
    </source>
</evidence>
<evidence type="ECO:0008006" key="3">
    <source>
        <dbReference type="Google" id="ProtNLM"/>
    </source>
</evidence>
<reference evidence="1" key="1">
    <citation type="submission" date="2020-07" db="EMBL/GenBank/DDBJ databases">
        <authorList>
            <person name="Nazaruddin N."/>
        </authorList>
    </citation>
    <scope>NUCLEOTIDE SEQUENCE</scope>
</reference>
<comment type="caution">
    <text evidence="1">The sequence shown here is derived from an EMBL/GenBank/DDBJ whole genome shotgun (WGS) entry which is preliminary data.</text>
</comment>
<keyword evidence="2" id="KW-1185">Reference proteome</keyword>
<dbReference type="Proteomes" id="UP000752696">
    <property type="component" value="Unassembled WGS sequence"/>
</dbReference>
<name>A0A6V7HB38_9HYME</name>
<gene>
    <name evidence="1" type="ORF">MHI_LOCUS735828</name>
</gene>
<dbReference type="Gene3D" id="2.60.40.10">
    <property type="entry name" value="Immunoglobulins"/>
    <property type="match status" value="1"/>
</dbReference>
<dbReference type="OrthoDB" id="6427221at2759"/>
<accession>A0A6V7HB38</accession>
<dbReference type="InterPro" id="IPR013783">
    <property type="entry name" value="Ig-like_fold"/>
</dbReference>
<sequence length="138" mass="15564">GDQTTDKEQGNKYKLIYSITTPQKMLRFSHAFPHSANTTVHLFPLYPSKLSARSDLRHAYIIKRTTAKECAAKSGGSVVEHHPSYWEQPFNQPYFDNTTKRDTTTTVGQTAFLPCRVRNLGDRAVSFASFQLIGLPVD</sequence>
<feature type="non-terminal residue" evidence="1">
    <location>
        <position position="138"/>
    </location>
</feature>
<dbReference type="EMBL" id="CAJDYZ010010083">
    <property type="protein sequence ID" value="CAD1477556.1"/>
    <property type="molecule type" value="Genomic_DNA"/>
</dbReference>
<proteinExistence type="predicted"/>
<evidence type="ECO:0000313" key="2">
    <source>
        <dbReference type="Proteomes" id="UP000752696"/>
    </source>
</evidence>
<protein>
    <recommendedName>
        <fullName evidence="3">Ig-like domain-containing protein</fullName>
    </recommendedName>
</protein>
<feature type="non-terminal residue" evidence="1">
    <location>
        <position position="1"/>
    </location>
</feature>